<dbReference type="InterPro" id="IPR039426">
    <property type="entry name" value="TonB-dep_rcpt-like"/>
</dbReference>
<name>A0A4U1BZ07_9SPHI</name>
<feature type="transmembrane region" description="Helical" evidence="10">
    <location>
        <begin position="35"/>
        <end position="54"/>
    </location>
</feature>
<organism evidence="13 14">
    <name type="scientific">Pedobacter cryotolerans</name>
    <dbReference type="NCBI Taxonomy" id="2571270"/>
    <lineage>
        <taxon>Bacteria</taxon>
        <taxon>Pseudomonadati</taxon>
        <taxon>Bacteroidota</taxon>
        <taxon>Sphingobacteriia</taxon>
        <taxon>Sphingobacteriales</taxon>
        <taxon>Sphingobacteriaceae</taxon>
        <taxon>Pedobacter</taxon>
    </lineage>
</organism>
<evidence type="ECO:0000256" key="6">
    <source>
        <dbReference type="ARBA" id="ARBA00023136"/>
    </source>
</evidence>
<evidence type="ECO:0000259" key="12">
    <source>
        <dbReference type="Pfam" id="PF07715"/>
    </source>
</evidence>
<dbReference type="Pfam" id="PF13715">
    <property type="entry name" value="CarbopepD_reg_2"/>
    <property type="match status" value="1"/>
</dbReference>
<dbReference type="EMBL" id="SWBO01000008">
    <property type="protein sequence ID" value="TKB98382.1"/>
    <property type="molecule type" value="Genomic_DNA"/>
</dbReference>
<evidence type="ECO:0000256" key="8">
    <source>
        <dbReference type="PROSITE-ProRule" id="PRU01360"/>
    </source>
</evidence>
<comment type="subcellular location">
    <subcellularLocation>
        <location evidence="1 8">Cell outer membrane</location>
        <topology evidence="1 8">Multi-pass membrane protein</topology>
    </subcellularLocation>
</comment>
<dbReference type="Gene3D" id="2.40.170.20">
    <property type="entry name" value="TonB-dependent receptor, beta-barrel domain"/>
    <property type="match status" value="1"/>
</dbReference>
<dbReference type="NCBIfam" id="TIGR04057">
    <property type="entry name" value="SusC_RagA_signa"/>
    <property type="match status" value="1"/>
</dbReference>
<keyword evidence="7 8" id="KW-0998">Cell outer membrane</keyword>
<feature type="domain" description="TonB-dependent receptor-like beta-barrel" evidence="11">
    <location>
        <begin position="486"/>
        <end position="1063"/>
    </location>
</feature>
<keyword evidence="10" id="KW-1133">Transmembrane helix</keyword>
<evidence type="ECO:0000256" key="3">
    <source>
        <dbReference type="ARBA" id="ARBA00022452"/>
    </source>
</evidence>
<evidence type="ECO:0000313" key="14">
    <source>
        <dbReference type="Proteomes" id="UP000310477"/>
    </source>
</evidence>
<evidence type="ECO:0000256" key="5">
    <source>
        <dbReference type="ARBA" id="ARBA00023077"/>
    </source>
</evidence>
<dbReference type="Gene3D" id="2.170.130.10">
    <property type="entry name" value="TonB-dependent receptor, plug domain"/>
    <property type="match status" value="1"/>
</dbReference>
<dbReference type="OrthoDB" id="9768177at2"/>
<dbReference type="GO" id="GO:0009279">
    <property type="term" value="C:cell outer membrane"/>
    <property type="evidence" value="ECO:0007669"/>
    <property type="project" value="UniProtKB-SubCell"/>
</dbReference>
<evidence type="ECO:0000256" key="2">
    <source>
        <dbReference type="ARBA" id="ARBA00022448"/>
    </source>
</evidence>
<evidence type="ECO:0000256" key="10">
    <source>
        <dbReference type="SAM" id="Phobius"/>
    </source>
</evidence>
<dbReference type="PROSITE" id="PS52016">
    <property type="entry name" value="TONB_DEPENDENT_REC_3"/>
    <property type="match status" value="1"/>
</dbReference>
<keyword evidence="5 9" id="KW-0798">TonB box</keyword>
<keyword evidence="14" id="KW-1185">Reference proteome</keyword>
<comment type="similarity">
    <text evidence="8 9">Belongs to the TonB-dependent receptor family.</text>
</comment>
<evidence type="ECO:0000259" key="11">
    <source>
        <dbReference type="Pfam" id="PF00593"/>
    </source>
</evidence>
<dbReference type="InterPro" id="IPR012910">
    <property type="entry name" value="Plug_dom"/>
</dbReference>
<dbReference type="Gene3D" id="2.60.40.1120">
    <property type="entry name" value="Carboxypeptidase-like, regulatory domain"/>
    <property type="match status" value="1"/>
</dbReference>
<comment type="caution">
    <text evidence="13">The sequence shown here is derived from an EMBL/GenBank/DDBJ whole genome shotgun (WGS) entry which is preliminary data.</text>
</comment>
<protein>
    <submittedName>
        <fullName evidence="13">SusC/RagA family TonB-linked outer membrane protein</fullName>
    </submittedName>
</protein>
<dbReference type="Pfam" id="PF00593">
    <property type="entry name" value="TonB_dep_Rec_b-barrel"/>
    <property type="match status" value="1"/>
</dbReference>
<dbReference type="NCBIfam" id="TIGR04056">
    <property type="entry name" value="OMP_RagA_SusC"/>
    <property type="match status" value="1"/>
</dbReference>
<evidence type="ECO:0000256" key="1">
    <source>
        <dbReference type="ARBA" id="ARBA00004571"/>
    </source>
</evidence>
<dbReference type="AlphaFoldDB" id="A0A4U1BZ07"/>
<dbReference type="InterPro" id="IPR023996">
    <property type="entry name" value="TonB-dep_OMP_SusC/RagA"/>
</dbReference>
<accession>A0A4U1BZ07</accession>
<evidence type="ECO:0000256" key="4">
    <source>
        <dbReference type="ARBA" id="ARBA00022692"/>
    </source>
</evidence>
<keyword evidence="4 8" id="KW-0812">Transmembrane</keyword>
<dbReference type="RefSeq" id="WP_136877661.1">
    <property type="nucleotide sequence ID" value="NZ_SWBO01000008.1"/>
</dbReference>
<keyword evidence="2 8" id="KW-0813">Transport</keyword>
<keyword evidence="3 8" id="KW-1134">Transmembrane beta strand</keyword>
<dbReference type="InterPro" id="IPR037066">
    <property type="entry name" value="Plug_dom_sf"/>
</dbReference>
<dbReference type="InterPro" id="IPR023997">
    <property type="entry name" value="TonB-dep_OMP_SusC/RagA_CS"/>
</dbReference>
<reference evidence="13 14" key="1">
    <citation type="submission" date="2019-04" db="EMBL/GenBank/DDBJ databases">
        <title>Pedobacter sp. AR-2-6 sp. nov., isolated from Arctic soil.</title>
        <authorList>
            <person name="Dahal R.H."/>
            <person name="Kim D.-U."/>
        </authorList>
    </citation>
    <scope>NUCLEOTIDE SEQUENCE [LARGE SCALE GENOMIC DNA]</scope>
    <source>
        <strain evidence="13 14">AR-2-6</strain>
    </source>
</reference>
<keyword evidence="6 8" id="KW-0472">Membrane</keyword>
<dbReference type="InterPro" id="IPR036942">
    <property type="entry name" value="Beta-barrel_TonB_sf"/>
</dbReference>
<gene>
    <name evidence="13" type="ORF">FA045_13760</name>
</gene>
<sequence>MNKTFTQHVALLWHHLLSESEDTEKQFQKLSKYNLIYGYLFSFKFLLITTLILTTSTQLIFAQQTAVQNITVKGKVLDDRDSQGIPGITIVDNSRKVVGVTNENGDFSVNVPKGTSLSFSMIGYTTVSRTFSDAQSSVVIRIKESSSQLNEVVITTALGIKRSERALGYATTTLDSTKITNAISSNWTDALSGKVAGLNLVRNSGPAGSNKIILRGENNLTGDNEALIVIDGVIASSSSRRTAATGGGAYGTGGDIMPVDFGSGLNDLNSEDIESVTVLKGPAASALYGQRGANGAVVITTKSASKNSKTLGITFTSNSVWDEVNRKPERQTEYGQGNDGTNFYQWGVGSVSAAYGPSLRAGLQFFQYDPATKALGTTRTPFVGYEDPIDAFFVTGFEQTNSLTLDGNLKGVGMRLSASHGKNEWIVPNTGLERTSVAFNANTNITKKLSINLKLQYSNRHSDNLPTTGFGNQSLMYWFAFSQPNINTDWYRDYWAPGKTYEQFSNLTTTFPEGPYAISEQYLNAQRRNGFLGNIQATYKFTNDLSLMVRASGDLNKDVRETSRPFDANGTGWAQGAYRVNNVRSYEINADFMLKYDKKIGRDFQVTANLGGSQMRNEYNRLETRADGLVVPNIFRLDNNRNPLVYVPDTARYRINSFYASTSLSYKNYLYLDLTARQDWNSTLATLLRTDNVGFFYPSASLAFVASDFWKMPTAVNFAKFRASIAQVGSGSTVPYRTEYNYIIAANGVYPGNVMTNPSILPNPNLKPLITTTVELGLDLKMFKNRLNLDFAVYSGNTKNQILNRVIDKSTGYNVGVFNVGRVDNKGIEIALNATPIKSNNFTWTVNGTFTANRNKIKELADSAVVLRTGGFGNGGQIVANVGGSMGDLYGNGFLRSPDGQIVFDETSGAPRVDDNIRFLGNTMPLFRYSFGTGFTYKKVSINALFDAQLGAVGHSMTIAQLVRFGKSTLTLPGRYNGIIGKGVVENKDASGNYLGTYRVNDVTATDVQNYYEVIGYNQAEGSVYSTDYLKFREANFTYTFSKKFLQGIGFSKMTLSAYGRNLFIWSPWPAFDPEFGTLSGSDIQQGFEVGQLPSTRSFGLRLVIGI</sequence>
<dbReference type="InterPro" id="IPR000531">
    <property type="entry name" value="Beta-barrel_TonB"/>
</dbReference>
<evidence type="ECO:0000256" key="7">
    <source>
        <dbReference type="ARBA" id="ARBA00023237"/>
    </source>
</evidence>
<dbReference type="SUPFAM" id="SSF49464">
    <property type="entry name" value="Carboxypeptidase regulatory domain-like"/>
    <property type="match status" value="1"/>
</dbReference>
<evidence type="ECO:0000256" key="9">
    <source>
        <dbReference type="RuleBase" id="RU003357"/>
    </source>
</evidence>
<dbReference type="InterPro" id="IPR008969">
    <property type="entry name" value="CarboxyPept-like_regulatory"/>
</dbReference>
<evidence type="ECO:0000313" key="13">
    <source>
        <dbReference type="EMBL" id="TKB98382.1"/>
    </source>
</evidence>
<dbReference type="SUPFAM" id="SSF56935">
    <property type="entry name" value="Porins"/>
    <property type="match status" value="1"/>
</dbReference>
<feature type="domain" description="TonB-dependent receptor plug" evidence="12">
    <location>
        <begin position="166"/>
        <end position="296"/>
    </location>
</feature>
<proteinExistence type="inferred from homology"/>
<dbReference type="Pfam" id="PF07715">
    <property type="entry name" value="Plug"/>
    <property type="match status" value="1"/>
</dbReference>
<dbReference type="Proteomes" id="UP000310477">
    <property type="component" value="Unassembled WGS sequence"/>
</dbReference>